<proteinExistence type="predicted"/>
<dbReference type="CDD" id="cd04171">
    <property type="entry name" value="SelB"/>
    <property type="match status" value="1"/>
</dbReference>
<dbReference type="GO" id="GO:0003746">
    <property type="term" value="F:translation elongation factor activity"/>
    <property type="evidence" value="ECO:0007669"/>
    <property type="project" value="UniProtKB-KW"/>
</dbReference>
<dbReference type="InterPro" id="IPR000795">
    <property type="entry name" value="T_Tr_GTP-bd_dom"/>
</dbReference>
<keyword evidence="4" id="KW-0547">Nucleotide-binding</keyword>
<dbReference type="GO" id="GO:0003924">
    <property type="term" value="F:GTPase activity"/>
    <property type="evidence" value="ECO:0007669"/>
    <property type="project" value="InterPro"/>
</dbReference>
<dbReference type="GO" id="GO:0005737">
    <property type="term" value="C:cytoplasm"/>
    <property type="evidence" value="ECO:0007669"/>
    <property type="project" value="UniProtKB-SubCell"/>
</dbReference>
<dbReference type="InterPro" id="IPR036388">
    <property type="entry name" value="WH-like_DNA-bd_sf"/>
</dbReference>
<dbReference type="Gene3D" id="3.40.50.300">
    <property type="entry name" value="P-loop containing nucleotide triphosphate hydrolases"/>
    <property type="match status" value="1"/>
</dbReference>
<gene>
    <name evidence="10" type="primary">selB</name>
    <name evidence="10" type="ORF">CNECB9_1790001</name>
</gene>
<dbReference type="AlphaFoldDB" id="A0A1K0J955"/>
<comment type="subcellular location">
    <subcellularLocation>
        <location evidence="1">Cytoplasm</location>
    </subcellularLocation>
</comment>
<feature type="domain" description="Tr-type G" evidence="9">
    <location>
        <begin position="1"/>
        <end position="171"/>
    </location>
</feature>
<dbReference type="RefSeq" id="WP_340521826.1">
    <property type="nucleotide sequence ID" value="NZ_FMSH01000089.1"/>
</dbReference>
<dbReference type="InterPro" id="IPR015190">
    <property type="entry name" value="Elong_fac_SelB-wing-hlx_typ-2"/>
</dbReference>
<name>A0A1K0J955_CUPNE</name>
<evidence type="ECO:0000256" key="6">
    <source>
        <dbReference type="ARBA" id="ARBA00023134"/>
    </source>
</evidence>
<organism evidence="10">
    <name type="scientific">Cupriavidus necator</name>
    <name type="common">Alcaligenes eutrophus</name>
    <name type="synonym">Ralstonia eutropha</name>
    <dbReference type="NCBI Taxonomy" id="106590"/>
    <lineage>
        <taxon>Bacteria</taxon>
        <taxon>Pseudomonadati</taxon>
        <taxon>Pseudomonadota</taxon>
        <taxon>Betaproteobacteria</taxon>
        <taxon>Burkholderiales</taxon>
        <taxon>Burkholderiaceae</taxon>
        <taxon>Cupriavidus</taxon>
    </lineage>
</organism>
<dbReference type="InterPro" id="IPR027417">
    <property type="entry name" value="P-loop_NTPase"/>
</dbReference>
<dbReference type="InterPro" id="IPR004535">
    <property type="entry name" value="Transl_elong_SelB"/>
</dbReference>
<dbReference type="Pfam" id="PF03144">
    <property type="entry name" value="GTP_EFTU_D2"/>
    <property type="match status" value="1"/>
</dbReference>
<dbReference type="NCBIfam" id="TIGR00475">
    <property type="entry name" value="selB"/>
    <property type="match status" value="1"/>
</dbReference>
<dbReference type="InterPro" id="IPR050055">
    <property type="entry name" value="EF-Tu_GTPase"/>
</dbReference>
<dbReference type="Gene3D" id="1.10.10.10">
    <property type="entry name" value="Winged helix-like DNA-binding domain superfamily/Winged helix DNA-binding domain"/>
    <property type="match status" value="3"/>
</dbReference>
<dbReference type="Pfam" id="PF21214">
    <property type="entry name" value="WHD_2nd_SelB_bact"/>
    <property type="match status" value="1"/>
</dbReference>
<keyword evidence="6" id="KW-0342">GTP-binding</keyword>
<dbReference type="InterPro" id="IPR036390">
    <property type="entry name" value="WH_DNA-bd_sf"/>
</dbReference>
<dbReference type="InterPro" id="IPR009001">
    <property type="entry name" value="Transl_elong_EF1A/Init_IF2_C"/>
</dbReference>
<dbReference type="CDD" id="cd15491">
    <property type="entry name" value="selB_III"/>
    <property type="match status" value="1"/>
</dbReference>
<keyword evidence="10" id="KW-0251">Elongation factor</keyword>
<dbReference type="SUPFAM" id="SSF52540">
    <property type="entry name" value="P-loop containing nucleoside triphosphate hydrolases"/>
    <property type="match status" value="1"/>
</dbReference>
<dbReference type="PANTHER" id="PTHR43721">
    <property type="entry name" value="ELONGATION FACTOR TU-RELATED"/>
    <property type="match status" value="1"/>
</dbReference>
<dbReference type="Pfam" id="PF09107">
    <property type="entry name" value="WHD_3rd_SelB"/>
    <property type="match status" value="1"/>
</dbReference>
<dbReference type="PRINTS" id="PR00315">
    <property type="entry name" value="ELONGATNFCT"/>
</dbReference>
<dbReference type="Pfam" id="PF25461">
    <property type="entry name" value="Beta-barrel_SelB"/>
    <property type="match status" value="1"/>
</dbReference>
<comment type="function">
    <text evidence="7">Translation factor necessary for the incorporation of selenocysteine into proteins. It probably replaces EF-Tu for the insertion of selenocysteine directed by the UGA codon. SelB binds GTP and GDP.</text>
</comment>
<dbReference type="SUPFAM" id="SSF46785">
    <property type="entry name" value="Winged helix' DNA-binding domain"/>
    <property type="match status" value="3"/>
</dbReference>
<dbReference type="EMBL" id="FMSH01000089">
    <property type="protein sequence ID" value="SCU74448.1"/>
    <property type="molecule type" value="Genomic_DNA"/>
</dbReference>
<dbReference type="InterPro" id="IPR048931">
    <property type="entry name" value="WHD_2nd_SelB_bact"/>
</dbReference>
<evidence type="ECO:0000256" key="3">
    <source>
        <dbReference type="ARBA" id="ARBA00022490"/>
    </source>
</evidence>
<dbReference type="GO" id="GO:0003723">
    <property type="term" value="F:RNA binding"/>
    <property type="evidence" value="ECO:0007669"/>
    <property type="project" value="InterPro"/>
</dbReference>
<accession>A0A1K0J955</accession>
<dbReference type="InterPro" id="IPR015191">
    <property type="entry name" value="SelB_WHD4"/>
</dbReference>
<dbReference type="PROSITE" id="PS51722">
    <property type="entry name" value="G_TR_2"/>
    <property type="match status" value="1"/>
</dbReference>
<evidence type="ECO:0000256" key="8">
    <source>
        <dbReference type="ARBA" id="ARBA00031615"/>
    </source>
</evidence>
<dbReference type="Gene3D" id="2.40.30.10">
    <property type="entry name" value="Translation factors"/>
    <property type="match status" value="1"/>
</dbReference>
<dbReference type="GO" id="GO:0005525">
    <property type="term" value="F:GTP binding"/>
    <property type="evidence" value="ECO:0007669"/>
    <property type="project" value="UniProtKB-KW"/>
</dbReference>
<evidence type="ECO:0000256" key="4">
    <source>
        <dbReference type="ARBA" id="ARBA00022741"/>
    </source>
</evidence>
<dbReference type="Pfam" id="PF00009">
    <property type="entry name" value="GTP_EFTU"/>
    <property type="match status" value="1"/>
</dbReference>
<dbReference type="InterPro" id="IPR057335">
    <property type="entry name" value="Beta-barrel_SelB"/>
</dbReference>
<dbReference type="PANTHER" id="PTHR43721:SF22">
    <property type="entry name" value="ELONGATION FACTOR TU, MITOCHONDRIAL"/>
    <property type="match status" value="1"/>
</dbReference>
<evidence type="ECO:0000256" key="1">
    <source>
        <dbReference type="ARBA" id="ARBA00004496"/>
    </source>
</evidence>
<evidence type="ECO:0000256" key="7">
    <source>
        <dbReference type="ARBA" id="ARBA00025526"/>
    </source>
</evidence>
<keyword evidence="3" id="KW-0963">Cytoplasm</keyword>
<evidence type="ECO:0000256" key="5">
    <source>
        <dbReference type="ARBA" id="ARBA00022917"/>
    </source>
</evidence>
<protein>
    <recommendedName>
        <fullName evidence="2">Selenocysteine-specific elongation factor</fullName>
    </recommendedName>
    <alternativeName>
        <fullName evidence="8">SelB translation factor</fullName>
    </alternativeName>
</protein>
<dbReference type="InterPro" id="IPR004161">
    <property type="entry name" value="EFTu-like_2"/>
</dbReference>
<dbReference type="GO" id="GO:0001514">
    <property type="term" value="P:selenocysteine incorporation"/>
    <property type="evidence" value="ECO:0007669"/>
    <property type="project" value="InterPro"/>
</dbReference>
<reference evidence="10" key="1">
    <citation type="submission" date="2016-09" db="EMBL/GenBank/DDBJ databases">
        <authorList>
            <person name="Capua I."/>
            <person name="De Benedictis P."/>
            <person name="Joannis T."/>
            <person name="Lombin L.H."/>
            <person name="Cattoli G."/>
        </authorList>
    </citation>
    <scope>NUCLEOTIDE SEQUENCE</scope>
    <source>
        <strain evidence="10">B9</strain>
    </source>
</reference>
<dbReference type="Pfam" id="PF09106">
    <property type="entry name" value="WHD_2nd_SelB"/>
    <property type="match status" value="1"/>
</dbReference>
<dbReference type="SUPFAM" id="SSF50447">
    <property type="entry name" value="Translation proteins"/>
    <property type="match status" value="1"/>
</dbReference>
<dbReference type="CDD" id="cd03696">
    <property type="entry name" value="SelB_II"/>
    <property type="match status" value="1"/>
</dbReference>
<dbReference type="SUPFAM" id="SSF50465">
    <property type="entry name" value="EF-Tu/eEF-1alpha/eIF2-gamma C-terminal domain"/>
    <property type="match status" value="1"/>
</dbReference>
<dbReference type="InterPro" id="IPR009000">
    <property type="entry name" value="Transl_B-barrel_sf"/>
</dbReference>
<evidence type="ECO:0000259" key="9">
    <source>
        <dbReference type="PROSITE" id="PS51722"/>
    </source>
</evidence>
<evidence type="ECO:0000313" key="10">
    <source>
        <dbReference type="EMBL" id="SCU74448.1"/>
    </source>
</evidence>
<sequence>MIVGTAGHIDHGKTSLVRALSGMDTDRLKERKARGFSIELGYAYVPLENGDVLGLVDVPGHQKLIHTMAAGASGIDFALLVVAADDGVMPQTREHLAIVQLLGIRRGAIALTKVDRVDDARLRQVREEIASFRRGSMLEDAPVFETCATRADDPGVNALKRHLHAAAAASRTKRDDGLFRLAVDRVFTLAGQGTIVTGTVVSGRIHVGDRVLLAPKNESVRVSSIHAQNRPAAAGRAGQRCALNLAGIDKGAIERGDWVVDVRLAQASERIDVMLTLLPDAPALEHWAPMHVHLGTQHQVAHVALLDGPTLAPGQRARVQLVFERPVCALPGDPFVVRNAQASRTIGGGEVLDPFAPARKRRSPARLAWLDAMQAMLDTGSVGALLEQAPNGLSRALLERLSGMPAAAIELPSDTRVIGLPGDDALLVSGAAWRALAGRLTTALRQFHQRSPDVLGPEVARLRRIAAPLAQDALWSAIVDDACARGEIVRNGPWLHLPEHTVTLDDADRTLAATLQQDMKAGRFDPPWVRELASAHGVPEDRVRQLMRKLARHGETFQVVHDLFYDPEAIRELALLAAVDASKNAGTVVAGAFRNATGLGRKRAIQVLEFFDRVGYTRFDRGRHLVRTESRWLELLLTGDDCLPTFTSSGVCLERQH</sequence>
<keyword evidence="5" id="KW-0648">Protein biosynthesis</keyword>
<evidence type="ECO:0000256" key="2">
    <source>
        <dbReference type="ARBA" id="ARBA00015953"/>
    </source>
</evidence>